<dbReference type="Pfam" id="PF18962">
    <property type="entry name" value="Por_Secre_tail"/>
    <property type="match status" value="1"/>
</dbReference>
<gene>
    <name evidence="4" type="ORF">F0145_05770</name>
</gene>
<feature type="chain" id="PRO_5024404763" evidence="2">
    <location>
        <begin position="22"/>
        <end position="294"/>
    </location>
</feature>
<evidence type="ECO:0000256" key="1">
    <source>
        <dbReference type="SAM" id="Coils"/>
    </source>
</evidence>
<feature type="signal peptide" evidence="2">
    <location>
        <begin position="1"/>
        <end position="21"/>
    </location>
</feature>
<evidence type="ECO:0000313" key="5">
    <source>
        <dbReference type="Proteomes" id="UP000323426"/>
    </source>
</evidence>
<evidence type="ECO:0000313" key="4">
    <source>
        <dbReference type="EMBL" id="KAA5548236.1"/>
    </source>
</evidence>
<feature type="coiled-coil region" evidence="1">
    <location>
        <begin position="103"/>
        <end position="130"/>
    </location>
</feature>
<evidence type="ECO:0000256" key="2">
    <source>
        <dbReference type="SAM" id="SignalP"/>
    </source>
</evidence>
<protein>
    <submittedName>
        <fullName evidence="4">T9SS type A sorting domain-containing protein</fullName>
    </submittedName>
</protein>
<dbReference type="AlphaFoldDB" id="A0A5M6DP69"/>
<keyword evidence="1" id="KW-0175">Coiled coil</keyword>
<evidence type="ECO:0000259" key="3">
    <source>
        <dbReference type="Pfam" id="PF18962"/>
    </source>
</evidence>
<dbReference type="Proteomes" id="UP000323426">
    <property type="component" value="Unassembled WGS sequence"/>
</dbReference>
<organism evidence="4 5">
    <name type="scientific">Adhaeribacter rhizoryzae</name>
    <dbReference type="NCBI Taxonomy" id="2607907"/>
    <lineage>
        <taxon>Bacteria</taxon>
        <taxon>Pseudomonadati</taxon>
        <taxon>Bacteroidota</taxon>
        <taxon>Cytophagia</taxon>
        <taxon>Cytophagales</taxon>
        <taxon>Hymenobacteraceae</taxon>
        <taxon>Adhaeribacter</taxon>
    </lineage>
</organism>
<comment type="caution">
    <text evidence="4">The sequence shown here is derived from an EMBL/GenBank/DDBJ whole genome shotgun (WGS) entry which is preliminary data.</text>
</comment>
<dbReference type="InterPro" id="IPR026444">
    <property type="entry name" value="Secre_tail"/>
</dbReference>
<dbReference type="EMBL" id="VWSF01000003">
    <property type="protein sequence ID" value="KAA5548236.1"/>
    <property type="molecule type" value="Genomic_DNA"/>
</dbReference>
<dbReference type="RefSeq" id="WP_150087368.1">
    <property type="nucleotide sequence ID" value="NZ_VWSF01000003.1"/>
</dbReference>
<sequence>MRTKILPLFCLFNLWAAVTFAQSGKSGHNRFNREMRAELKAYVQKNITPVMQQQRQKLEQQLSSQDKTKIRELRIAAATARKQAAIFRQNLRAQPQPGNRHLTEEQKTQLQNLRAENQKIRTEARTLAQQYNTQIQALYKEVAAPAQTWRQEMAAIVRKYTQNTAPAAPPKQARQRMLHGANRYLSEYFRPVAFLLWEVNQPINNNFTDSAIENRLYPNPVTAKATLEYVVKEKGKVTIDLLDEQGKIIRNLLTSNQELGQYFLDLDLSTFKNGLYIYKITTDSGTVTARFLKK</sequence>
<proteinExistence type="predicted"/>
<dbReference type="NCBIfam" id="TIGR04183">
    <property type="entry name" value="Por_Secre_tail"/>
    <property type="match status" value="1"/>
</dbReference>
<feature type="domain" description="Secretion system C-terminal sorting" evidence="3">
    <location>
        <begin position="216"/>
        <end position="290"/>
    </location>
</feature>
<accession>A0A5M6DP69</accession>
<keyword evidence="2" id="KW-0732">Signal</keyword>
<keyword evidence="5" id="KW-1185">Reference proteome</keyword>
<reference evidence="4 5" key="1">
    <citation type="submission" date="2019-09" db="EMBL/GenBank/DDBJ databases">
        <title>Genome sequence and assembly of Adhaeribacter sp.</title>
        <authorList>
            <person name="Chhetri G."/>
        </authorList>
    </citation>
    <scope>NUCLEOTIDE SEQUENCE [LARGE SCALE GENOMIC DNA]</scope>
    <source>
        <strain evidence="4 5">DK36</strain>
    </source>
</reference>
<name>A0A5M6DP69_9BACT</name>